<feature type="domain" description="BON" evidence="1">
    <location>
        <begin position="148"/>
        <end position="216"/>
    </location>
</feature>
<gene>
    <name evidence="2" type="ORF">F6464_00405</name>
</gene>
<reference evidence="2 3" key="1">
    <citation type="submission" date="2019-09" db="EMBL/GenBank/DDBJ databases">
        <title>Flavobacterium sp. nov., isolated from glacier ice.</title>
        <authorList>
            <person name="Liu Q."/>
        </authorList>
    </citation>
    <scope>NUCLEOTIDE SEQUENCE [LARGE SCALE GENOMIC DNA]</scope>
    <source>
        <strain evidence="2 3">NBRC 112527</strain>
    </source>
</reference>
<keyword evidence="3" id="KW-1185">Reference proteome</keyword>
<evidence type="ECO:0000313" key="3">
    <source>
        <dbReference type="Proteomes" id="UP000490922"/>
    </source>
</evidence>
<dbReference type="PANTHER" id="PTHR34606">
    <property type="entry name" value="BON DOMAIN-CONTAINING PROTEIN"/>
    <property type="match status" value="1"/>
</dbReference>
<dbReference type="Pfam" id="PF04972">
    <property type="entry name" value="BON"/>
    <property type="match status" value="3"/>
</dbReference>
<dbReference type="RefSeq" id="WP_151105775.1">
    <property type="nucleotide sequence ID" value="NZ_WAEM01000001.1"/>
</dbReference>
<sequence>MKTNEKLQNEIQDAIKWETSLDAFEISVVVNDGVVTLTGTVDSSSKIVEAENAAKKVSGVKVIIEKMEVDCRHVCKKDNEIADEVIKALKLNMTVLQKKIVIKVHRGWIYLNGTLDWNYQREFANKVVSDISGVKGIINNIKIKSELKDPIEKQTIENILDQNWTINYNTIHVDVLGCKVTLIGTVDYRYEKDEAERVAWNIPGICDVDNELTIKYFA</sequence>
<dbReference type="Proteomes" id="UP000490922">
    <property type="component" value="Unassembled WGS sequence"/>
</dbReference>
<evidence type="ECO:0000313" key="2">
    <source>
        <dbReference type="EMBL" id="KAB1157582.1"/>
    </source>
</evidence>
<organism evidence="2 3">
    <name type="scientific">Flavobacterium luteum</name>
    <dbReference type="NCBI Taxonomy" id="2026654"/>
    <lineage>
        <taxon>Bacteria</taxon>
        <taxon>Pseudomonadati</taxon>
        <taxon>Bacteroidota</taxon>
        <taxon>Flavobacteriia</taxon>
        <taxon>Flavobacteriales</taxon>
        <taxon>Flavobacteriaceae</taxon>
        <taxon>Flavobacterium</taxon>
    </lineage>
</organism>
<dbReference type="SMART" id="SM00749">
    <property type="entry name" value="BON"/>
    <property type="match status" value="3"/>
</dbReference>
<dbReference type="Gene3D" id="3.30.1340.30">
    <property type="match status" value="3"/>
</dbReference>
<protein>
    <submittedName>
        <fullName evidence="2">BON domain-containing protein</fullName>
    </submittedName>
</protein>
<accession>A0A7J5AIZ5</accession>
<dbReference type="AlphaFoldDB" id="A0A7J5AIZ5"/>
<dbReference type="PROSITE" id="PS50914">
    <property type="entry name" value="BON"/>
    <property type="match status" value="3"/>
</dbReference>
<dbReference type="PANTHER" id="PTHR34606:SF15">
    <property type="entry name" value="BON DOMAIN-CONTAINING PROTEIN"/>
    <property type="match status" value="1"/>
</dbReference>
<evidence type="ECO:0000259" key="1">
    <source>
        <dbReference type="PROSITE" id="PS50914"/>
    </source>
</evidence>
<feature type="domain" description="BON" evidence="1">
    <location>
        <begin position="77"/>
        <end position="145"/>
    </location>
</feature>
<feature type="domain" description="BON" evidence="1">
    <location>
        <begin position="3"/>
        <end position="71"/>
    </location>
</feature>
<dbReference type="InterPro" id="IPR014004">
    <property type="entry name" value="Transpt-assoc_nodulatn_dom_bac"/>
</dbReference>
<dbReference type="InterPro" id="IPR007055">
    <property type="entry name" value="BON_dom"/>
</dbReference>
<dbReference type="EMBL" id="WAEM01000001">
    <property type="protein sequence ID" value="KAB1157582.1"/>
    <property type="molecule type" value="Genomic_DNA"/>
</dbReference>
<proteinExistence type="predicted"/>
<comment type="caution">
    <text evidence="2">The sequence shown here is derived from an EMBL/GenBank/DDBJ whole genome shotgun (WGS) entry which is preliminary data.</text>
</comment>
<dbReference type="OrthoDB" id="870892at2"/>
<dbReference type="InterPro" id="IPR051686">
    <property type="entry name" value="Lipoprotein_DolP"/>
</dbReference>
<name>A0A7J5AIZ5_9FLAO</name>